<keyword evidence="1" id="KW-0472">Membrane</keyword>
<name>A0A6M0RUJ1_9CYAN</name>
<evidence type="ECO:0000313" key="3">
    <source>
        <dbReference type="EMBL" id="NEZ59412.1"/>
    </source>
</evidence>
<dbReference type="EMBL" id="QXHD01000004">
    <property type="protein sequence ID" value="NEZ59412.1"/>
    <property type="molecule type" value="Genomic_DNA"/>
</dbReference>
<feature type="domain" description="Phytase-like" evidence="2">
    <location>
        <begin position="65"/>
        <end position="373"/>
    </location>
</feature>
<evidence type="ECO:0000259" key="2">
    <source>
        <dbReference type="Pfam" id="PF13449"/>
    </source>
</evidence>
<dbReference type="AlphaFoldDB" id="A0A6M0RUJ1"/>
<keyword evidence="1" id="KW-1133">Transmembrane helix</keyword>
<dbReference type="PROSITE" id="PS51257">
    <property type="entry name" value="PROKAR_LIPOPROTEIN"/>
    <property type="match status" value="1"/>
</dbReference>
<dbReference type="PANTHER" id="PTHR37957:SF1">
    <property type="entry name" value="PHYTASE-LIKE DOMAIN-CONTAINING PROTEIN"/>
    <property type="match status" value="1"/>
</dbReference>
<reference evidence="3 4" key="1">
    <citation type="journal article" date="2020" name="Microb. Ecol.">
        <title>Ecogenomics of the Marine Benthic Filamentous Cyanobacterium Adonisia.</title>
        <authorList>
            <person name="Walter J.M."/>
            <person name="Coutinho F.H."/>
            <person name="Leomil L."/>
            <person name="Hargreaves P.I."/>
            <person name="Campeao M.E."/>
            <person name="Vieira V.V."/>
            <person name="Silva B.S."/>
            <person name="Fistarol G.O."/>
            <person name="Salomon P.S."/>
            <person name="Sawabe T."/>
            <person name="Mino S."/>
            <person name="Hosokawa M."/>
            <person name="Miyashita H."/>
            <person name="Maruyama F."/>
            <person name="van Verk M.C."/>
            <person name="Dutilh B.E."/>
            <person name="Thompson C.C."/>
            <person name="Thompson F.L."/>
        </authorList>
    </citation>
    <scope>NUCLEOTIDE SEQUENCE [LARGE SCALE GENOMIC DNA]</scope>
    <source>
        <strain evidence="3 4">CCMR0081</strain>
    </source>
</reference>
<dbReference type="RefSeq" id="WP_163661682.1">
    <property type="nucleotide sequence ID" value="NZ_QXHD01000004.1"/>
</dbReference>
<dbReference type="Proteomes" id="UP000481033">
    <property type="component" value="Unassembled WGS sequence"/>
</dbReference>
<feature type="transmembrane region" description="Helical" evidence="1">
    <location>
        <begin position="12"/>
        <end position="29"/>
    </location>
</feature>
<keyword evidence="4" id="KW-1185">Reference proteome</keyword>
<dbReference type="Pfam" id="PF13449">
    <property type="entry name" value="Phytase-like"/>
    <property type="match status" value="1"/>
</dbReference>
<sequence>MNRLKQRGGSGFLGFLNAFLWIGLLAVVVSSCAVSQVSAEERLFLDLSVEAINHIVLPMEDFEGTQVGGLSAIAYDRDRNQYYALSDDRQRPRFYTLSLALKPSGIQAARVEAVTDLQDQDGNSIAPLDAEGMVLTPSRSLIVSSEGSPQQKIPPKLQEFDLETGHLKTNFRIPERYLLASQDGEISDPQTQGIQENIGFEALTLSAPGGSYEPFRLFAATEGPLYQDLDVDPDIPFKNRWLHYLIDPNFVGTGQSTLLSEHLYSMDPAPLGALLNGLSEILSIDVGGHFLAIERAFGLQGLSIKLYQLATGVASDVSAIATLKGDTSGITPIRKRLVADLTPLEPDNLEAMTLGPKLSDGRQSLIMASDNNFDNRQETQIWLFTLSGL</sequence>
<accession>A0A6M0RUJ1</accession>
<gene>
    <name evidence="3" type="ORF">DXZ20_27955</name>
</gene>
<proteinExistence type="predicted"/>
<protein>
    <submittedName>
        <fullName evidence="3">Esterase-like activity of phytase family protein</fullName>
    </submittedName>
</protein>
<evidence type="ECO:0000256" key="1">
    <source>
        <dbReference type="SAM" id="Phobius"/>
    </source>
</evidence>
<dbReference type="PANTHER" id="PTHR37957">
    <property type="entry name" value="BLR7070 PROTEIN"/>
    <property type="match status" value="1"/>
</dbReference>
<dbReference type="InterPro" id="IPR027372">
    <property type="entry name" value="Phytase-like_dom"/>
</dbReference>
<evidence type="ECO:0000313" key="4">
    <source>
        <dbReference type="Proteomes" id="UP000481033"/>
    </source>
</evidence>
<organism evidence="3 4">
    <name type="scientific">Adonisia turfae CCMR0081</name>
    <dbReference type="NCBI Taxonomy" id="2292702"/>
    <lineage>
        <taxon>Bacteria</taxon>
        <taxon>Bacillati</taxon>
        <taxon>Cyanobacteriota</taxon>
        <taxon>Adonisia</taxon>
        <taxon>Adonisia turfae</taxon>
    </lineage>
</organism>
<keyword evidence="1" id="KW-0812">Transmembrane</keyword>
<comment type="caution">
    <text evidence="3">The sequence shown here is derived from an EMBL/GenBank/DDBJ whole genome shotgun (WGS) entry which is preliminary data.</text>
</comment>